<dbReference type="EMBL" id="AOJD01000003">
    <property type="protein sequence ID" value="ELZ41883.1"/>
    <property type="molecule type" value="Genomic_DNA"/>
</dbReference>
<name>M0E4A1_9EURY</name>
<organism evidence="2 3">
    <name type="scientific">Halorubrum tebenquichense DSM 14210</name>
    <dbReference type="NCBI Taxonomy" id="1227485"/>
    <lineage>
        <taxon>Archaea</taxon>
        <taxon>Methanobacteriati</taxon>
        <taxon>Methanobacteriota</taxon>
        <taxon>Stenosarchaea group</taxon>
        <taxon>Halobacteria</taxon>
        <taxon>Halobacteriales</taxon>
        <taxon>Haloferacaceae</taxon>
        <taxon>Halorubrum</taxon>
    </lineage>
</organism>
<dbReference type="Proteomes" id="UP000011523">
    <property type="component" value="Unassembled WGS sequence"/>
</dbReference>
<sequence length="173" mass="18421">MSDVDGRVAKAKIRDQALLEALEDAEEEHGSLAEALRHAVSTTYVDTESDETATPSDEIPAKARDAHRKLVEWAGIGGRLELDTAESVLANHLNIQKEAVRKVTLQPLKANNAVALHQGLHEVTLVVGRLDGDDIEARDRPASTSSGDAVADGGEARERLDELAEAVDGGESA</sequence>
<comment type="caution">
    <text evidence="2">The sequence shown here is derived from an EMBL/GenBank/DDBJ whole genome shotgun (WGS) entry which is preliminary data.</text>
</comment>
<proteinExistence type="predicted"/>
<dbReference type="AlphaFoldDB" id="M0E4A1"/>
<keyword evidence="3" id="KW-1185">Reference proteome</keyword>
<dbReference type="PATRIC" id="fig|1227485.3.peg.99"/>
<evidence type="ECO:0000313" key="2">
    <source>
        <dbReference type="EMBL" id="ELZ41883.1"/>
    </source>
</evidence>
<reference evidence="2 3" key="1">
    <citation type="journal article" date="2014" name="PLoS Genet.">
        <title>Phylogenetically driven sequencing of extremely halophilic archaea reveals strategies for static and dynamic osmo-response.</title>
        <authorList>
            <person name="Becker E.A."/>
            <person name="Seitzer P.M."/>
            <person name="Tritt A."/>
            <person name="Larsen D."/>
            <person name="Krusor M."/>
            <person name="Yao A.I."/>
            <person name="Wu D."/>
            <person name="Madern D."/>
            <person name="Eisen J.A."/>
            <person name="Darling A.E."/>
            <person name="Facciotti M.T."/>
        </authorList>
    </citation>
    <scope>NUCLEOTIDE SEQUENCE [LARGE SCALE GENOMIC DNA]</scope>
    <source>
        <strain evidence="2 3">DSM 14210</strain>
    </source>
</reference>
<gene>
    <name evidence="2" type="ORF">C472_00529</name>
</gene>
<feature type="region of interest" description="Disordered" evidence="1">
    <location>
        <begin position="135"/>
        <end position="155"/>
    </location>
</feature>
<evidence type="ECO:0000256" key="1">
    <source>
        <dbReference type="SAM" id="MobiDB-lite"/>
    </source>
</evidence>
<dbReference type="OrthoDB" id="329946at2157"/>
<dbReference type="RefSeq" id="WP_006627817.1">
    <property type="nucleotide sequence ID" value="NZ_AOJD01000003.1"/>
</dbReference>
<accession>M0E4A1</accession>
<evidence type="ECO:0000313" key="3">
    <source>
        <dbReference type="Proteomes" id="UP000011523"/>
    </source>
</evidence>
<protein>
    <submittedName>
        <fullName evidence="2">Uncharacterized protein</fullName>
    </submittedName>
</protein>